<dbReference type="AlphaFoldDB" id="A3SLL1"/>
<comment type="caution">
    <text evidence="2">The sequence shown here is derived from an EMBL/GenBank/DDBJ whole genome shotgun (WGS) entry which is preliminary data.</text>
</comment>
<reference evidence="2 3" key="1">
    <citation type="submission" date="2005-12" db="EMBL/GenBank/DDBJ databases">
        <authorList>
            <person name="Moran M.A."/>
            <person name="Ferriera S."/>
            <person name="Johnson J."/>
            <person name="Kravitz S."/>
            <person name="Halpern A."/>
            <person name="Remington K."/>
            <person name="Beeson K."/>
            <person name="Tran B."/>
            <person name="Rogers Y.-H."/>
            <person name="Friedman R."/>
            <person name="Venter J.C."/>
        </authorList>
    </citation>
    <scope>NUCLEOTIDE SEQUENCE [LARGE SCALE GENOMIC DNA]</scope>
    <source>
        <strain evidence="3">ATCC BAA-591 / DSM 15170 / ISM</strain>
    </source>
</reference>
<accession>A3SLL1</accession>
<evidence type="ECO:0000313" key="3">
    <source>
        <dbReference type="Proteomes" id="UP000005954"/>
    </source>
</evidence>
<keyword evidence="3" id="KW-1185">Reference proteome</keyword>
<feature type="transmembrane region" description="Helical" evidence="1">
    <location>
        <begin position="21"/>
        <end position="38"/>
    </location>
</feature>
<feature type="transmembrane region" description="Helical" evidence="1">
    <location>
        <begin position="44"/>
        <end position="60"/>
    </location>
</feature>
<dbReference type="Proteomes" id="UP000005954">
    <property type="component" value="Unassembled WGS sequence"/>
</dbReference>
<evidence type="ECO:0000256" key="1">
    <source>
        <dbReference type="SAM" id="Phobius"/>
    </source>
</evidence>
<organism evidence="2 3">
    <name type="scientific">Roseovarius nubinhibens (strain ATCC BAA-591 / DSM 15170 / ISM)</name>
    <dbReference type="NCBI Taxonomy" id="89187"/>
    <lineage>
        <taxon>Bacteria</taxon>
        <taxon>Pseudomonadati</taxon>
        <taxon>Pseudomonadota</taxon>
        <taxon>Alphaproteobacteria</taxon>
        <taxon>Rhodobacterales</taxon>
        <taxon>Roseobacteraceae</taxon>
        <taxon>Roseovarius</taxon>
    </lineage>
</organism>
<keyword evidence="1" id="KW-0812">Transmembrane</keyword>
<keyword evidence="1" id="KW-0472">Membrane</keyword>
<gene>
    <name evidence="2" type="ORF">ISM_08095</name>
</gene>
<dbReference type="HOGENOM" id="CLU_2318374_0_0_5"/>
<keyword evidence="1" id="KW-1133">Transmembrane helix</keyword>
<sequence>MSSDPFELVAAIKRVERERDVVTFCGPVLYALVAWWNLSKLSTGESLILAAIAFIGILVIRETKAAQLQSLRVSLRHIELMRDPALASNDSAELSHPSS</sequence>
<dbReference type="EMBL" id="AALY01000001">
    <property type="protein sequence ID" value="EAP78242.1"/>
    <property type="molecule type" value="Genomic_DNA"/>
</dbReference>
<name>A3SLL1_ROSNI</name>
<evidence type="ECO:0000313" key="2">
    <source>
        <dbReference type="EMBL" id="EAP78242.1"/>
    </source>
</evidence>
<proteinExistence type="predicted"/>
<protein>
    <submittedName>
        <fullName evidence="2">Uncharacterized protein</fullName>
    </submittedName>
</protein>